<dbReference type="AlphaFoldDB" id="A0A0D2C1T9"/>
<dbReference type="RefSeq" id="XP_016245474.1">
    <property type="nucleotide sequence ID" value="XM_016395618.1"/>
</dbReference>
<dbReference type="GeneID" id="27347643"/>
<evidence type="ECO:0000313" key="2">
    <source>
        <dbReference type="EMBL" id="KIW25258.1"/>
    </source>
</evidence>
<keyword evidence="3" id="KW-1185">Reference proteome</keyword>
<dbReference type="VEuPathDB" id="FungiDB:PV07_08449"/>
<feature type="compositionally biased region" description="Low complexity" evidence="1">
    <location>
        <begin position="16"/>
        <end position="28"/>
    </location>
</feature>
<accession>A0A0D2C1T9</accession>
<protein>
    <submittedName>
        <fullName evidence="2">Uncharacterized protein</fullName>
    </submittedName>
</protein>
<feature type="compositionally biased region" description="Polar residues" evidence="1">
    <location>
        <begin position="1"/>
        <end position="15"/>
    </location>
</feature>
<dbReference type="HOGENOM" id="CLU_3014024_0_0_1"/>
<proteinExistence type="predicted"/>
<gene>
    <name evidence="2" type="ORF">PV07_08449</name>
</gene>
<organism evidence="2 3">
    <name type="scientific">Cladophialophora immunda</name>
    <dbReference type="NCBI Taxonomy" id="569365"/>
    <lineage>
        <taxon>Eukaryota</taxon>
        <taxon>Fungi</taxon>
        <taxon>Dikarya</taxon>
        <taxon>Ascomycota</taxon>
        <taxon>Pezizomycotina</taxon>
        <taxon>Eurotiomycetes</taxon>
        <taxon>Chaetothyriomycetidae</taxon>
        <taxon>Chaetothyriales</taxon>
        <taxon>Herpotrichiellaceae</taxon>
        <taxon>Cladophialophora</taxon>
    </lineage>
</organism>
<feature type="region of interest" description="Disordered" evidence="1">
    <location>
        <begin position="1"/>
        <end position="56"/>
    </location>
</feature>
<sequence length="56" mass="5803">MARANTADNLASTILSKCRPSPRPSLRPSQREQRAVHSVNAAAGRITSGATTSPSG</sequence>
<dbReference type="Proteomes" id="UP000054466">
    <property type="component" value="Unassembled WGS sequence"/>
</dbReference>
<evidence type="ECO:0000256" key="1">
    <source>
        <dbReference type="SAM" id="MobiDB-lite"/>
    </source>
</evidence>
<name>A0A0D2C1T9_9EURO</name>
<dbReference type="EMBL" id="KN847044">
    <property type="protein sequence ID" value="KIW25258.1"/>
    <property type="molecule type" value="Genomic_DNA"/>
</dbReference>
<evidence type="ECO:0000313" key="3">
    <source>
        <dbReference type="Proteomes" id="UP000054466"/>
    </source>
</evidence>
<reference evidence="2 3" key="1">
    <citation type="submission" date="2015-01" db="EMBL/GenBank/DDBJ databases">
        <title>The Genome Sequence of Cladophialophora immunda CBS83496.</title>
        <authorList>
            <consortium name="The Broad Institute Genomics Platform"/>
            <person name="Cuomo C."/>
            <person name="de Hoog S."/>
            <person name="Gorbushina A."/>
            <person name="Stielow B."/>
            <person name="Teixiera M."/>
            <person name="Abouelleil A."/>
            <person name="Chapman S.B."/>
            <person name="Priest M."/>
            <person name="Young S.K."/>
            <person name="Wortman J."/>
            <person name="Nusbaum C."/>
            <person name="Birren B."/>
        </authorList>
    </citation>
    <scope>NUCLEOTIDE SEQUENCE [LARGE SCALE GENOMIC DNA]</scope>
    <source>
        <strain evidence="2 3">CBS 83496</strain>
    </source>
</reference>